<dbReference type="AlphaFoldDB" id="A0A4Y9F1M7"/>
<evidence type="ECO:0000256" key="1">
    <source>
        <dbReference type="ARBA" id="ARBA00022722"/>
    </source>
</evidence>
<keyword evidence="1" id="KW-0540">Nuclease</keyword>
<organism evidence="7 8">
    <name type="scientific">Rothia nasimurium</name>
    <dbReference type="NCBI Taxonomy" id="85336"/>
    <lineage>
        <taxon>Bacteria</taxon>
        <taxon>Bacillati</taxon>
        <taxon>Actinomycetota</taxon>
        <taxon>Actinomycetes</taxon>
        <taxon>Micrococcales</taxon>
        <taxon>Micrococcaceae</taxon>
        <taxon>Rothia</taxon>
    </lineage>
</organism>
<dbReference type="Pfam" id="PF13470">
    <property type="entry name" value="PIN_3"/>
    <property type="match status" value="1"/>
</dbReference>
<dbReference type="Pfam" id="PF26343">
    <property type="entry name" value="VapC50_C"/>
    <property type="match status" value="1"/>
</dbReference>
<accession>A0A4Y9F1M7</accession>
<dbReference type="Proteomes" id="UP000297951">
    <property type="component" value="Unassembled WGS sequence"/>
</dbReference>
<feature type="domain" description="PIN" evidence="5">
    <location>
        <begin position="6"/>
        <end position="110"/>
    </location>
</feature>
<reference evidence="7 8" key="1">
    <citation type="submission" date="2019-03" db="EMBL/GenBank/DDBJ databases">
        <title>Diversity of the mouse oral microbiome.</title>
        <authorList>
            <person name="Joseph S."/>
            <person name="Aduse-Opoku J."/>
            <person name="Curtis M."/>
            <person name="Wade W."/>
            <person name="Hashim A."/>
        </authorList>
    </citation>
    <scope>NUCLEOTIDE SEQUENCE [LARGE SCALE GENOMIC DNA]</scope>
    <source>
        <strain evidence="8">irhom_31</strain>
    </source>
</reference>
<dbReference type="InterPro" id="IPR002716">
    <property type="entry name" value="PIN_dom"/>
</dbReference>
<dbReference type="GO" id="GO:0016787">
    <property type="term" value="F:hydrolase activity"/>
    <property type="evidence" value="ECO:0007669"/>
    <property type="project" value="UniProtKB-KW"/>
</dbReference>
<dbReference type="OrthoDB" id="113459at2"/>
<evidence type="ECO:0000259" key="5">
    <source>
        <dbReference type="Pfam" id="PF13470"/>
    </source>
</evidence>
<evidence type="ECO:0000256" key="2">
    <source>
        <dbReference type="ARBA" id="ARBA00022723"/>
    </source>
</evidence>
<dbReference type="EMBL" id="SPQC01000058">
    <property type="protein sequence ID" value="TFU20367.1"/>
    <property type="molecule type" value="Genomic_DNA"/>
</dbReference>
<keyword evidence="4" id="KW-0460">Magnesium</keyword>
<dbReference type="GO" id="GO:0004518">
    <property type="term" value="F:nuclease activity"/>
    <property type="evidence" value="ECO:0007669"/>
    <property type="project" value="UniProtKB-KW"/>
</dbReference>
<name>A0A4Y9F1M7_9MICC</name>
<dbReference type="GO" id="GO:0046872">
    <property type="term" value="F:metal ion binding"/>
    <property type="evidence" value="ECO:0007669"/>
    <property type="project" value="UniProtKB-KW"/>
</dbReference>
<evidence type="ECO:0000313" key="7">
    <source>
        <dbReference type="EMBL" id="TFU20367.1"/>
    </source>
</evidence>
<protein>
    <submittedName>
        <fullName evidence="7">PIN domain-containing protein</fullName>
    </submittedName>
</protein>
<feature type="domain" description="VapC50 C-terminal" evidence="6">
    <location>
        <begin position="128"/>
        <end position="180"/>
    </location>
</feature>
<dbReference type="InterPro" id="IPR029060">
    <property type="entry name" value="PIN-like_dom_sf"/>
</dbReference>
<dbReference type="RefSeq" id="WP_135013869.1">
    <property type="nucleotide sequence ID" value="NZ_JADGLK010000058.1"/>
</dbReference>
<proteinExistence type="predicted"/>
<evidence type="ECO:0000256" key="4">
    <source>
        <dbReference type="ARBA" id="ARBA00022842"/>
    </source>
</evidence>
<evidence type="ECO:0000256" key="3">
    <source>
        <dbReference type="ARBA" id="ARBA00022801"/>
    </source>
</evidence>
<sequence length="185" mass="20723">MSGFPVVLDACVLLPMATCDLLLRIADAKEYRPLWSQNILDEVERNLQTSLNLTAPQAQKRVGNMRRHFPDAEVLGYESLVPQMCNHPKDRHVLAAAVRANADLIVTFNLKDFPQSALDPYDIGVVHPDDFLCDQFDLNPPKIKSIAEEIVKDMKNPQITHSHYLQGLRKVGLSDFAGVLESNGF</sequence>
<evidence type="ECO:0000259" key="6">
    <source>
        <dbReference type="Pfam" id="PF26343"/>
    </source>
</evidence>
<dbReference type="SUPFAM" id="SSF88723">
    <property type="entry name" value="PIN domain-like"/>
    <property type="match status" value="1"/>
</dbReference>
<dbReference type="InterPro" id="IPR058652">
    <property type="entry name" value="VapC50_C"/>
</dbReference>
<keyword evidence="3" id="KW-0378">Hydrolase</keyword>
<keyword evidence="2" id="KW-0479">Metal-binding</keyword>
<gene>
    <name evidence="7" type="ORF">E4U03_11495</name>
</gene>
<comment type="caution">
    <text evidence="7">The sequence shown here is derived from an EMBL/GenBank/DDBJ whole genome shotgun (WGS) entry which is preliminary data.</text>
</comment>
<evidence type="ECO:0000313" key="8">
    <source>
        <dbReference type="Proteomes" id="UP000297951"/>
    </source>
</evidence>